<organism evidence="19 20">
    <name type="scientific">Populus tomentosa</name>
    <name type="common">Chinese white poplar</name>
    <dbReference type="NCBI Taxonomy" id="118781"/>
    <lineage>
        <taxon>Eukaryota</taxon>
        <taxon>Viridiplantae</taxon>
        <taxon>Streptophyta</taxon>
        <taxon>Embryophyta</taxon>
        <taxon>Tracheophyta</taxon>
        <taxon>Spermatophyta</taxon>
        <taxon>Magnoliopsida</taxon>
        <taxon>eudicotyledons</taxon>
        <taxon>Gunneridae</taxon>
        <taxon>Pentapetalae</taxon>
        <taxon>rosids</taxon>
        <taxon>fabids</taxon>
        <taxon>Malpighiales</taxon>
        <taxon>Salicaceae</taxon>
        <taxon>Saliceae</taxon>
        <taxon>Populus</taxon>
    </lineage>
</organism>
<evidence type="ECO:0000313" key="19">
    <source>
        <dbReference type="EMBL" id="KAG6777455.1"/>
    </source>
</evidence>
<evidence type="ECO:0000256" key="6">
    <source>
        <dbReference type="ARBA" id="ARBA00022729"/>
    </source>
</evidence>
<evidence type="ECO:0000256" key="17">
    <source>
        <dbReference type="SAM" id="Phobius"/>
    </source>
</evidence>
<feature type="compositionally biased region" description="Polar residues" evidence="16">
    <location>
        <begin position="593"/>
        <end position="615"/>
    </location>
</feature>
<dbReference type="InterPro" id="IPR025287">
    <property type="entry name" value="WAK_GUB"/>
</dbReference>
<feature type="compositionally biased region" description="Pro residues" evidence="16">
    <location>
        <begin position="942"/>
        <end position="952"/>
    </location>
</feature>
<evidence type="ECO:0000256" key="16">
    <source>
        <dbReference type="SAM" id="MobiDB-lite"/>
    </source>
</evidence>
<evidence type="ECO:0000256" key="12">
    <source>
        <dbReference type="ARBA" id="ARBA00023180"/>
    </source>
</evidence>
<keyword evidence="8" id="KW-0418">Kinase</keyword>
<evidence type="ECO:0000256" key="8">
    <source>
        <dbReference type="ARBA" id="ARBA00022777"/>
    </source>
</evidence>
<feature type="domain" description="Protein kinase" evidence="18">
    <location>
        <begin position="642"/>
        <end position="917"/>
    </location>
</feature>
<feature type="region of interest" description="Disordered" evidence="16">
    <location>
        <begin position="593"/>
        <end position="616"/>
    </location>
</feature>
<comment type="catalytic activity">
    <reaction evidence="13">
        <text>L-threonyl-[protein] + ATP = O-phospho-L-threonyl-[protein] + ADP + H(+)</text>
        <dbReference type="Rhea" id="RHEA:46608"/>
        <dbReference type="Rhea" id="RHEA-COMP:11060"/>
        <dbReference type="Rhea" id="RHEA-COMP:11605"/>
        <dbReference type="ChEBI" id="CHEBI:15378"/>
        <dbReference type="ChEBI" id="CHEBI:30013"/>
        <dbReference type="ChEBI" id="CHEBI:30616"/>
        <dbReference type="ChEBI" id="CHEBI:61977"/>
        <dbReference type="ChEBI" id="CHEBI:456216"/>
        <dbReference type="EC" id="2.7.11.1"/>
    </reaction>
</comment>
<comment type="caution">
    <text evidence="19">The sequence shown here is derived from an EMBL/GenBank/DDBJ whole genome shotgun (WGS) entry which is preliminary data.</text>
</comment>
<comment type="catalytic activity">
    <reaction evidence="14">
        <text>L-seryl-[protein] + ATP = O-phospho-L-seryl-[protein] + ADP + H(+)</text>
        <dbReference type="Rhea" id="RHEA:17989"/>
        <dbReference type="Rhea" id="RHEA-COMP:9863"/>
        <dbReference type="Rhea" id="RHEA-COMP:11604"/>
        <dbReference type="ChEBI" id="CHEBI:15378"/>
        <dbReference type="ChEBI" id="CHEBI:29999"/>
        <dbReference type="ChEBI" id="CHEBI:30616"/>
        <dbReference type="ChEBI" id="CHEBI:83421"/>
        <dbReference type="ChEBI" id="CHEBI:456216"/>
        <dbReference type="EC" id="2.7.11.1"/>
    </reaction>
</comment>
<keyword evidence="12" id="KW-0325">Glycoprotein</keyword>
<proteinExistence type="predicted"/>
<feature type="transmembrane region" description="Helical" evidence="17">
    <location>
        <begin position="6"/>
        <end position="27"/>
    </location>
</feature>
<evidence type="ECO:0000259" key="18">
    <source>
        <dbReference type="PROSITE" id="PS50011"/>
    </source>
</evidence>
<evidence type="ECO:0000256" key="13">
    <source>
        <dbReference type="ARBA" id="ARBA00047899"/>
    </source>
</evidence>
<evidence type="ECO:0000256" key="2">
    <source>
        <dbReference type="ARBA" id="ARBA00012513"/>
    </source>
</evidence>
<keyword evidence="5 17" id="KW-0812">Transmembrane</keyword>
<keyword evidence="6" id="KW-0732">Signal</keyword>
<comment type="subcellular location">
    <subcellularLocation>
        <location evidence="1">Membrane</location>
        <topology evidence="1">Single-pass membrane protein</topology>
    </subcellularLocation>
</comment>
<dbReference type="CDD" id="cd14066">
    <property type="entry name" value="STKc_IRAK"/>
    <property type="match status" value="1"/>
</dbReference>
<evidence type="ECO:0000313" key="20">
    <source>
        <dbReference type="Proteomes" id="UP000886885"/>
    </source>
</evidence>
<feature type="transmembrane region" description="Helical" evidence="17">
    <location>
        <begin position="551"/>
        <end position="572"/>
    </location>
</feature>
<dbReference type="PROSITE" id="PS00107">
    <property type="entry name" value="PROTEIN_KINASE_ATP"/>
    <property type="match status" value="1"/>
</dbReference>
<evidence type="ECO:0000256" key="9">
    <source>
        <dbReference type="ARBA" id="ARBA00022840"/>
    </source>
</evidence>
<dbReference type="OrthoDB" id="4062651at2759"/>
<dbReference type="SMART" id="SM00220">
    <property type="entry name" value="S_TKc"/>
    <property type="match status" value="1"/>
</dbReference>
<dbReference type="EC" id="2.7.11.1" evidence="2"/>
<accession>A0A8X8D4G3</accession>
<feature type="binding site" evidence="15">
    <location>
        <position position="670"/>
    </location>
    <ligand>
        <name>ATP</name>
        <dbReference type="ChEBI" id="CHEBI:30616"/>
    </ligand>
</feature>
<keyword evidence="3" id="KW-0723">Serine/threonine-protein kinase</keyword>
<evidence type="ECO:0000256" key="4">
    <source>
        <dbReference type="ARBA" id="ARBA00022679"/>
    </source>
</evidence>
<dbReference type="Pfam" id="PF13947">
    <property type="entry name" value="GUB_WAK_bind"/>
    <property type="match status" value="2"/>
</dbReference>
<evidence type="ECO:0000256" key="7">
    <source>
        <dbReference type="ARBA" id="ARBA00022741"/>
    </source>
</evidence>
<dbReference type="PROSITE" id="PS00108">
    <property type="entry name" value="PROTEIN_KINASE_ST"/>
    <property type="match status" value="1"/>
</dbReference>
<reference evidence="19" key="1">
    <citation type="journal article" date="2020" name="bioRxiv">
        <title>Hybrid origin of Populus tomentosa Carr. identified through genome sequencing and phylogenomic analysis.</title>
        <authorList>
            <person name="An X."/>
            <person name="Gao K."/>
            <person name="Chen Z."/>
            <person name="Li J."/>
            <person name="Yang X."/>
            <person name="Yang X."/>
            <person name="Zhou J."/>
            <person name="Guo T."/>
            <person name="Zhao T."/>
            <person name="Huang S."/>
            <person name="Miao D."/>
            <person name="Khan W.U."/>
            <person name="Rao P."/>
            <person name="Ye M."/>
            <person name="Lei B."/>
            <person name="Liao W."/>
            <person name="Wang J."/>
            <person name="Ji L."/>
            <person name="Li Y."/>
            <person name="Guo B."/>
            <person name="Mustafa N.S."/>
            <person name="Li S."/>
            <person name="Yun Q."/>
            <person name="Keller S.R."/>
            <person name="Mao J."/>
            <person name="Zhang R."/>
            <person name="Strauss S.H."/>
        </authorList>
    </citation>
    <scope>NUCLEOTIDE SEQUENCE</scope>
    <source>
        <strain evidence="19">GM15</strain>
        <tissue evidence="19">Leaf</tissue>
    </source>
</reference>
<keyword evidence="20" id="KW-1185">Reference proteome</keyword>
<name>A0A8X8D4G3_POPTO</name>
<evidence type="ECO:0000256" key="5">
    <source>
        <dbReference type="ARBA" id="ARBA00022692"/>
    </source>
</evidence>
<keyword evidence="7 15" id="KW-0547">Nucleotide-binding</keyword>
<dbReference type="Pfam" id="PF00069">
    <property type="entry name" value="Pkinase"/>
    <property type="match status" value="1"/>
</dbReference>
<dbReference type="GO" id="GO:0005886">
    <property type="term" value="C:plasma membrane"/>
    <property type="evidence" value="ECO:0007669"/>
    <property type="project" value="UniProtKB-ARBA"/>
</dbReference>
<dbReference type="GO" id="GO:0005524">
    <property type="term" value="F:ATP binding"/>
    <property type="evidence" value="ECO:0007669"/>
    <property type="project" value="UniProtKB-UniRule"/>
</dbReference>
<dbReference type="PANTHER" id="PTHR46008:SF34">
    <property type="entry name" value="PROTEIN KINASE DOMAIN-CONTAINING PROTEIN"/>
    <property type="match status" value="1"/>
</dbReference>
<keyword evidence="11 17" id="KW-0472">Membrane</keyword>
<sequence length="962" mass="107257">MNSLVFSLSPFLSVSVIVFLLFIRIPLSLSNNDLFSDCSNQFVCGNITADFPFWGSARPSSCGIPELELKCENNITKMNINEVRYRVLDIKQDTEILRIAREDSFVGLCPPQFVNSTFDPMMFESVTGYMNFTFVYGCLPFALDGPALFTCIINGVNYQSGFVLPKANGPGACYSSVFFPAPVIALPSILDLPVFKRYLKEGFEVRWKVDSTPCRECLRSAGVCGYDSTSNETTCYWPNQSRGSNTYAPTSSTPAAAPVSVFPFNPLYVKIRPHLLLAMSWFILFITIIFVCGFTLVFSADDERYLICRNLFDCGNIKGIGYPFSGSNRPDYCGYPGFELNCRNQVPEITITQSTYKVLAINNHSRTLNVARTDYRENLCPTLLLNTTLNPRLLSYTTDDHNITIYYGCPAQGPPTSYLLTQFPCSINATEMTGYFTATDDFTFLGNLASNLTRYLESCDNSVRVQVRQSALEPIIGNATVAKFLGALNQGFGLVWNANDTLCETCNSSGGQCGYDQTTKAFACYCADQPRDFNWLPSPPEETSNPDSLKIGLSVAGTVVVVFLGCWVMTIIQRKRRKAALLKSKDLPIAATPSSKGLATSTNLSQTTPSLTPSKSEIDKGSTYFGVRVFSYNELEEATSCFDSSKELGDGGFGTVYYGVLRDGRVVAVKRLYESNMRRAEQFMNEIEILAHLRHKNLVELYGCTSRHSRELLLVYEYMPNGTVADHLHGRQSNSGLLTWPVRLSIAIETASALAYLHASDVIHRDVKTNNILLDNDFHVKVADFGLSRLFPTDVTHVSTAPQGTPGYVDPEYYQCYQLTNKSDVYSFGVVLIELISALEAVDTNRHRHDINLSIMAVKKIQNHALNELVDPFLGFDKDFGVRRMVTSVAELAFRCLQHEREMRPTMEEVLEILRRIEKENYGAEKADVLDIREDDVGLMKHPPPPPPPPLQLSPDSTSDQF</sequence>
<dbReference type="FunFam" id="1.10.510.10:FF:000161">
    <property type="entry name" value="Wall-associated receptor kinase-like 20"/>
    <property type="match status" value="1"/>
</dbReference>
<dbReference type="PROSITE" id="PS50011">
    <property type="entry name" value="PROTEIN_KINASE_DOM"/>
    <property type="match status" value="1"/>
</dbReference>
<dbReference type="Pfam" id="PF14380">
    <property type="entry name" value="WAK_assoc"/>
    <property type="match status" value="2"/>
</dbReference>
<dbReference type="EMBL" id="JAAWWB010000008">
    <property type="protein sequence ID" value="KAG6777455.1"/>
    <property type="molecule type" value="Genomic_DNA"/>
</dbReference>
<evidence type="ECO:0000256" key="10">
    <source>
        <dbReference type="ARBA" id="ARBA00022989"/>
    </source>
</evidence>
<dbReference type="PANTHER" id="PTHR46008">
    <property type="entry name" value="LEAF RUST 10 DISEASE-RESISTANCE LOCUS RECEPTOR-LIKE PROTEIN KINASE-LIKE 1.4"/>
    <property type="match status" value="1"/>
</dbReference>
<evidence type="ECO:0000256" key="1">
    <source>
        <dbReference type="ARBA" id="ARBA00004167"/>
    </source>
</evidence>
<evidence type="ECO:0000256" key="15">
    <source>
        <dbReference type="PROSITE-ProRule" id="PRU10141"/>
    </source>
</evidence>
<evidence type="ECO:0000256" key="3">
    <source>
        <dbReference type="ARBA" id="ARBA00022527"/>
    </source>
</evidence>
<dbReference type="InterPro" id="IPR032872">
    <property type="entry name" value="WAK_assoc_C"/>
</dbReference>
<feature type="region of interest" description="Disordered" evidence="16">
    <location>
        <begin position="933"/>
        <end position="962"/>
    </location>
</feature>
<protein>
    <recommendedName>
        <fullName evidence="2">non-specific serine/threonine protein kinase</fullName>
        <ecNumber evidence="2">2.7.11.1</ecNumber>
    </recommendedName>
</protein>
<evidence type="ECO:0000256" key="14">
    <source>
        <dbReference type="ARBA" id="ARBA00048679"/>
    </source>
</evidence>
<dbReference type="InterPro" id="IPR008271">
    <property type="entry name" value="Ser/Thr_kinase_AS"/>
</dbReference>
<dbReference type="InterPro" id="IPR000719">
    <property type="entry name" value="Prot_kinase_dom"/>
</dbReference>
<gene>
    <name evidence="19" type="ORF">POTOM_017278</name>
</gene>
<keyword evidence="4" id="KW-0808">Transferase</keyword>
<dbReference type="GO" id="GO:0030247">
    <property type="term" value="F:polysaccharide binding"/>
    <property type="evidence" value="ECO:0007669"/>
    <property type="project" value="InterPro"/>
</dbReference>
<evidence type="ECO:0000256" key="11">
    <source>
        <dbReference type="ARBA" id="ARBA00023136"/>
    </source>
</evidence>
<feature type="transmembrane region" description="Helical" evidence="17">
    <location>
        <begin position="275"/>
        <end position="298"/>
    </location>
</feature>
<keyword evidence="9 15" id="KW-0067">ATP-binding</keyword>
<dbReference type="AlphaFoldDB" id="A0A8X8D4G3"/>
<dbReference type="GO" id="GO:0004674">
    <property type="term" value="F:protein serine/threonine kinase activity"/>
    <property type="evidence" value="ECO:0007669"/>
    <property type="project" value="UniProtKB-KW"/>
</dbReference>
<dbReference type="InterPro" id="IPR017441">
    <property type="entry name" value="Protein_kinase_ATP_BS"/>
</dbReference>
<dbReference type="Proteomes" id="UP000886885">
    <property type="component" value="Chromosome 4D"/>
</dbReference>
<keyword evidence="10 17" id="KW-1133">Transmembrane helix</keyword>